<dbReference type="GO" id="GO:0005741">
    <property type="term" value="C:mitochondrial outer membrane"/>
    <property type="evidence" value="ECO:0007669"/>
    <property type="project" value="TreeGrafter"/>
</dbReference>
<organism evidence="4 5">
    <name type="scientific">Tripterygium wilfordii</name>
    <name type="common">Thunder God vine</name>
    <dbReference type="NCBI Taxonomy" id="458696"/>
    <lineage>
        <taxon>Eukaryota</taxon>
        <taxon>Viridiplantae</taxon>
        <taxon>Streptophyta</taxon>
        <taxon>Embryophyta</taxon>
        <taxon>Tracheophyta</taxon>
        <taxon>Spermatophyta</taxon>
        <taxon>Magnoliopsida</taxon>
        <taxon>eudicotyledons</taxon>
        <taxon>Gunneridae</taxon>
        <taxon>Pentapetalae</taxon>
        <taxon>rosids</taxon>
        <taxon>fabids</taxon>
        <taxon>Celastrales</taxon>
        <taxon>Celastraceae</taxon>
        <taxon>Tripterygium</taxon>
    </lineage>
</organism>
<evidence type="ECO:0000313" key="4">
    <source>
        <dbReference type="EMBL" id="KAF5731452.1"/>
    </source>
</evidence>
<dbReference type="Proteomes" id="UP000593562">
    <property type="component" value="Unassembled WGS sequence"/>
</dbReference>
<dbReference type="PANTHER" id="PTHR45644">
    <property type="entry name" value="AAA ATPASE, PUTATIVE (AFU_ORTHOLOGUE AFUA_2G12920)-RELATED-RELATED"/>
    <property type="match status" value="1"/>
</dbReference>
<dbReference type="InParanoid" id="A0A7J7CBH9"/>
<feature type="compositionally biased region" description="Low complexity" evidence="3">
    <location>
        <begin position="10"/>
        <end position="26"/>
    </location>
</feature>
<comment type="caution">
    <text evidence="4">The sequence shown here is derived from an EMBL/GenBank/DDBJ whole genome shotgun (WGS) entry which is preliminary data.</text>
</comment>
<feature type="compositionally biased region" description="Basic and acidic residues" evidence="3">
    <location>
        <begin position="75"/>
        <end position="87"/>
    </location>
</feature>
<dbReference type="InterPro" id="IPR047008">
    <property type="entry name" value="XRN1_SH3_sf"/>
</dbReference>
<evidence type="ECO:0000313" key="5">
    <source>
        <dbReference type="Proteomes" id="UP000593562"/>
    </source>
</evidence>
<feature type="compositionally biased region" description="Polar residues" evidence="3">
    <location>
        <begin position="47"/>
        <end position="60"/>
    </location>
</feature>
<feature type="region of interest" description="Disordered" evidence="3">
    <location>
        <begin position="287"/>
        <end position="341"/>
    </location>
</feature>
<feature type="compositionally biased region" description="Basic and acidic residues" evidence="3">
    <location>
        <begin position="313"/>
        <end position="324"/>
    </location>
</feature>
<dbReference type="SUPFAM" id="SSF49879">
    <property type="entry name" value="SMAD/FHA domain"/>
    <property type="match status" value="1"/>
</dbReference>
<dbReference type="FunCoup" id="A0A7J7CBH9">
    <property type="interactions" value="3338"/>
</dbReference>
<evidence type="ECO:0000256" key="3">
    <source>
        <dbReference type="SAM" id="MobiDB-lite"/>
    </source>
</evidence>
<accession>A0A7J7CBH9</accession>
<keyword evidence="5" id="KW-1185">Reference proteome</keyword>
<dbReference type="GO" id="GO:0005524">
    <property type="term" value="F:ATP binding"/>
    <property type="evidence" value="ECO:0007669"/>
    <property type="project" value="UniProtKB-KW"/>
</dbReference>
<proteinExistence type="predicted"/>
<keyword evidence="2" id="KW-0067">ATP-binding</keyword>
<evidence type="ECO:0000256" key="2">
    <source>
        <dbReference type="ARBA" id="ARBA00022840"/>
    </source>
</evidence>
<dbReference type="Gene3D" id="2.30.30.750">
    <property type="match status" value="1"/>
</dbReference>
<evidence type="ECO:0000256" key="1">
    <source>
        <dbReference type="ARBA" id="ARBA00022741"/>
    </source>
</evidence>
<protein>
    <recommendedName>
        <fullName evidence="6">AAA-type ATPase family protein</fullName>
    </recommendedName>
</protein>
<feature type="compositionally biased region" description="Polar residues" evidence="3">
    <location>
        <begin position="573"/>
        <end position="591"/>
    </location>
</feature>
<evidence type="ECO:0008006" key="6">
    <source>
        <dbReference type="Google" id="ProtNLM"/>
    </source>
</evidence>
<feature type="region of interest" description="Disordered" evidence="3">
    <location>
        <begin position="1"/>
        <end position="119"/>
    </location>
</feature>
<name>A0A7J7CBH9_TRIWF</name>
<sequence length="866" mass="92308">MVETRRSSSSKRPLASSANPVPSPSAKRSKAGEASSKANDAAAVELSTDTNGSVKESGSGSLEPELQSPDLQADDAAKPADGEKSPDAEVEEEALASPRSIGEAAVDAAGNRQKKRPVKAAKLNTKAAWGKLLSQFSQNPHLNMCGATFTVGQSRTCNLCLNDPSVSSTLCKLRHVERGGSSVALLEISGGKGFVQVNGKIYYKNSSKTLTSGDELVFSSSGKHAYIFQQLTHDTVAATGLSSSLSILEAQSAPLKEIHIEARAGDSSAVAGASILASLCQKDISLLPPPPKTSGDVQQSTEMPQLPSGCGESDDRTPDIDMKDGPSTNEPADASLRGKTGCPSSCAAHENHNIDSLGLDSCPHAASKKISGTTYELTPLLRMLTGTSSSNYDSRGGIPKIPDEHREIRDLLKEFGSRANLIKRQALKDSLQQGILNPGSIGISFASFPYYLSDTTKNVLIASTYIQLKCDKFSKLASDLPTVSPRILLSGPAGSEIYQETLVKALATHFGARLLIVDSLLLAGGSGAKDSDLVKESSRPERVSAFAKRASHAAALQHKKPTSTVEADITGGSMINSQTPTKQETSTASSKNYTFKQGDRVKFVGSCHTVASIQPPLRGPTVGFRGKVVLAFEDNSSSKIGVRFDKSIPEGNDLGGLCEEDHGFFCSANSLRLESSAGDDVDKFAINELFEVASNESKSGSLILFMKDIEKSMVGNQDAYVAFKSKFDNLPGNVVVIGSHTQADSRKEKSHPGGLLFTKFGSNHTALLDLAFPDSFGRLHERGKETPKTMKQLSRLFPNKVGIQLPQDEALLLDWKQQLERDIETLKAQANIVSFRSVLGRIGLECPDLESLCINDQALTTESQYI</sequence>
<dbReference type="EMBL" id="JAAARO010000018">
    <property type="protein sequence ID" value="KAF5731452.1"/>
    <property type="molecule type" value="Genomic_DNA"/>
</dbReference>
<dbReference type="Gene3D" id="2.60.200.20">
    <property type="match status" value="1"/>
</dbReference>
<dbReference type="AlphaFoldDB" id="A0A7J7CBH9"/>
<gene>
    <name evidence="4" type="ORF">HS088_TW18G00129</name>
</gene>
<reference evidence="4 5" key="1">
    <citation type="journal article" date="2020" name="Nat. Commun.">
        <title>Genome of Tripterygium wilfordii and identification of cytochrome P450 involved in triptolide biosynthesis.</title>
        <authorList>
            <person name="Tu L."/>
            <person name="Su P."/>
            <person name="Zhang Z."/>
            <person name="Gao L."/>
            <person name="Wang J."/>
            <person name="Hu T."/>
            <person name="Zhou J."/>
            <person name="Zhang Y."/>
            <person name="Zhao Y."/>
            <person name="Liu Y."/>
            <person name="Song Y."/>
            <person name="Tong Y."/>
            <person name="Lu Y."/>
            <person name="Yang J."/>
            <person name="Xu C."/>
            <person name="Jia M."/>
            <person name="Peters R.J."/>
            <person name="Huang L."/>
            <person name="Gao W."/>
        </authorList>
    </citation>
    <scope>NUCLEOTIDE SEQUENCE [LARGE SCALE GENOMIC DNA]</scope>
    <source>
        <strain evidence="5">cv. XIE 37</strain>
        <tissue evidence="4">Leaf</tissue>
    </source>
</reference>
<dbReference type="InterPro" id="IPR051701">
    <property type="entry name" value="Mito_OM_Translocase_MSP1"/>
</dbReference>
<dbReference type="InterPro" id="IPR008984">
    <property type="entry name" value="SMAD_FHA_dom_sf"/>
</dbReference>
<dbReference type="PANTHER" id="PTHR45644:SF73">
    <property type="entry name" value="AAA-TYPE ATPASE FAMILY PROTEIN"/>
    <property type="match status" value="1"/>
</dbReference>
<feature type="region of interest" description="Disordered" evidence="3">
    <location>
        <begin position="570"/>
        <end position="591"/>
    </location>
</feature>
<keyword evidence="1" id="KW-0547">Nucleotide-binding</keyword>